<sequence length="62" mass="6980">MTTENLIIRRIDTPARTGLSLSTIDRLRREGRFVPAVRLAEKAVGFLKADLDAWLATRKEVA</sequence>
<dbReference type="Pfam" id="PF05930">
    <property type="entry name" value="Phage_AlpA"/>
    <property type="match status" value="1"/>
</dbReference>
<organism evidence="1 2">
    <name type="scientific">Malikia granosa</name>
    <dbReference type="NCBI Taxonomy" id="263067"/>
    <lineage>
        <taxon>Bacteria</taxon>
        <taxon>Pseudomonadati</taxon>
        <taxon>Pseudomonadota</taxon>
        <taxon>Betaproteobacteria</taxon>
        <taxon>Burkholderiales</taxon>
        <taxon>Comamonadaceae</taxon>
        <taxon>Malikia</taxon>
    </lineage>
</organism>
<dbReference type="Proteomes" id="UP000238589">
    <property type="component" value="Unassembled WGS sequence"/>
</dbReference>
<comment type="caution">
    <text evidence="1">The sequence shown here is derived from an EMBL/GenBank/DDBJ whole genome shotgun (WGS) entry which is preliminary data.</text>
</comment>
<dbReference type="EMBL" id="PVLQ01000012">
    <property type="protein sequence ID" value="PRD66431.1"/>
    <property type="molecule type" value="Genomic_DNA"/>
</dbReference>
<reference evidence="1 2" key="1">
    <citation type="submission" date="2018-03" db="EMBL/GenBank/DDBJ databases">
        <title>Comparative genomics illustrates the genes involved in a hyperalkaliphilic mechanisms of Serpentinomonas isolated from highly-alkaline calcium-rich serpentinized springs.</title>
        <authorList>
            <person name="Suzuki S."/>
            <person name="Ishii S."/>
            <person name="Walworth N."/>
            <person name="Bird L."/>
            <person name="Kuenen J.G."/>
            <person name="Nealson K.H."/>
        </authorList>
    </citation>
    <scope>NUCLEOTIDE SEQUENCE [LARGE SCALE GENOMIC DNA]</scope>
    <source>
        <strain evidence="1 2">P1</strain>
    </source>
</reference>
<evidence type="ECO:0000313" key="2">
    <source>
        <dbReference type="Proteomes" id="UP000238589"/>
    </source>
</evidence>
<dbReference type="AlphaFoldDB" id="A0A2S9K7M4"/>
<keyword evidence="2" id="KW-1185">Reference proteome</keyword>
<name>A0A2S9K7M4_9BURK</name>
<evidence type="ECO:0000313" key="1">
    <source>
        <dbReference type="EMBL" id="PRD66431.1"/>
    </source>
</evidence>
<dbReference type="OrthoDB" id="5398721at2"/>
<dbReference type="InterPro" id="IPR010260">
    <property type="entry name" value="AlpA"/>
</dbReference>
<dbReference type="RefSeq" id="WP_105747272.1">
    <property type="nucleotide sequence ID" value="NZ_PVLQ01000012.1"/>
</dbReference>
<accession>A0A2S9K7M4</accession>
<protein>
    <submittedName>
        <fullName evidence="1">Transcriptional regulator</fullName>
    </submittedName>
</protein>
<gene>
    <name evidence="1" type="ORF">C6P64_03830</name>
</gene>
<proteinExistence type="predicted"/>